<feature type="domain" description="Radical SAM core" evidence="6">
    <location>
        <begin position="100"/>
        <end position="316"/>
    </location>
</feature>
<dbReference type="Gene3D" id="3.20.20.70">
    <property type="entry name" value="Aldolase class I"/>
    <property type="match status" value="1"/>
</dbReference>
<gene>
    <name evidence="7" type="primary">hxsC</name>
    <name evidence="7" type="ORF">V6256_14020</name>
</gene>
<accession>A0ABU9GTS3</accession>
<keyword evidence="2" id="KW-0949">S-adenosyl-L-methionine</keyword>
<dbReference type="PROSITE" id="PS51918">
    <property type="entry name" value="RADICAL_SAM"/>
    <property type="match status" value="1"/>
</dbReference>
<keyword evidence="5" id="KW-0411">Iron-sulfur</keyword>
<dbReference type="Proteomes" id="UP001369082">
    <property type="component" value="Unassembled WGS sequence"/>
</dbReference>
<dbReference type="PANTHER" id="PTHR11228:SF7">
    <property type="entry name" value="PQQA PEPTIDE CYCLASE"/>
    <property type="match status" value="1"/>
</dbReference>
<dbReference type="InterPro" id="IPR024032">
    <property type="entry name" value="rSAM_paired_HxsC"/>
</dbReference>
<keyword evidence="8" id="KW-1185">Reference proteome</keyword>
<proteinExistence type="predicted"/>
<protein>
    <submittedName>
        <fullName evidence="7">His-Xaa-Ser system radical SAM maturase HxsC</fullName>
    </submittedName>
</protein>
<evidence type="ECO:0000256" key="1">
    <source>
        <dbReference type="ARBA" id="ARBA00001966"/>
    </source>
</evidence>
<dbReference type="EMBL" id="JBAKAZ010000081">
    <property type="protein sequence ID" value="MEL0630722.1"/>
    <property type="molecule type" value="Genomic_DNA"/>
</dbReference>
<dbReference type="InterPro" id="IPR050377">
    <property type="entry name" value="Radical_SAM_PqqE_MftC-like"/>
</dbReference>
<keyword evidence="3" id="KW-0479">Metal-binding</keyword>
<dbReference type="Pfam" id="PF04055">
    <property type="entry name" value="Radical_SAM"/>
    <property type="match status" value="1"/>
</dbReference>
<dbReference type="PANTHER" id="PTHR11228">
    <property type="entry name" value="RADICAL SAM DOMAIN PROTEIN"/>
    <property type="match status" value="1"/>
</dbReference>
<evidence type="ECO:0000256" key="3">
    <source>
        <dbReference type="ARBA" id="ARBA00022723"/>
    </source>
</evidence>
<dbReference type="InterPro" id="IPR007197">
    <property type="entry name" value="rSAM"/>
</dbReference>
<reference evidence="7 8" key="1">
    <citation type="submission" date="2024-02" db="EMBL/GenBank/DDBJ databases">
        <title>Bacteria isolated from the canopy kelp, Nereocystis luetkeana.</title>
        <authorList>
            <person name="Pfister C.A."/>
            <person name="Younker I.T."/>
            <person name="Light S.H."/>
        </authorList>
    </citation>
    <scope>NUCLEOTIDE SEQUENCE [LARGE SCALE GENOMIC DNA]</scope>
    <source>
        <strain evidence="7 8">TI.1.05</strain>
    </source>
</reference>
<comment type="caution">
    <text evidence="7">The sequence shown here is derived from an EMBL/GenBank/DDBJ whole genome shotgun (WGS) entry which is preliminary data.</text>
</comment>
<evidence type="ECO:0000256" key="4">
    <source>
        <dbReference type="ARBA" id="ARBA00023004"/>
    </source>
</evidence>
<keyword evidence="4" id="KW-0408">Iron</keyword>
<evidence type="ECO:0000256" key="5">
    <source>
        <dbReference type="ARBA" id="ARBA00023014"/>
    </source>
</evidence>
<dbReference type="SFLD" id="SFLDG01103">
    <property type="entry name" value="Uncharacterised_Radical_SAM_Su"/>
    <property type="match status" value="1"/>
</dbReference>
<evidence type="ECO:0000259" key="6">
    <source>
        <dbReference type="PROSITE" id="PS51918"/>
    </source>
</evidence>
<dbReference type="InterPro" id="IPR013785">
    <property type="entry name" value="Aldolase_TIM"/>
</dbReference>
<dbReference type="SFLD" id="SFLDS00029">
    <property type="entry name" value="Radical_SAM"/>
    <property type="match status" value="1"/>
</dbReference>
<evidence type="ECO:0000313" key="8">
    <source>
        <dbReference type="Proteomes" id="UP001369082"/>
    </source>
</evidence>
<dbReference type="SFLD" id="SFLDG01067">
    <property type="entry name" value="SPASM/twitch_domain_containing"/>
    <property type="match status" value="1"/>
</dbReference>
<name>A0ABU9GTS3_9GAMM</name>
<sequence length="382" mass="43830">MSEKLKLKGNLKPLVPNCDLNGYFEITKKLDLPSVLFKNKVFFNDFDTSTTTPDKTIFLQKNKPLLAQGKNIYSIDNAFSYLNDGDIILIKEQTISVAYRKNANATFLLLTEQCDNFCIMCSQPPKAINDEYIVDQLMELIPLLPKSLHEIGLTGGEPTILGNKFIKILNLINAYLPNTSVHVLSNGKSFSDDFLKKISERKHYDLMFGIPLYSHNYETHDYIVQSKNAFNETVEGIINLKRFQQKVEIRVVIQKNNYKDLPDLANFILRNLQFVDQVVFMGLEMTGFARGNASDVWVEPSEYQSYLKEAITTLSRAKVRCRIYNHQLCILDRSLWEYNVSSISDWKNNFISECENCLLRSSCGGFFATSDNRLPQKIKAFK</sequence>
<evidence type="ECO:0000313" key="7">
    <source>
        <dbReference type="EMBL" id="MEL0630722.1"/>
    </source>
</evidence>
<dbReference type="RefSeq" id="WP_341598849.1">
    <property type="nucleotide sequence ID" value="NZ_JBAKAZ010000081.1"/>
</dbReference>
<comment type="cofactor">
    <cofactor evidence="1">
        <name>[4Fe-4S] cluster</name>
        <dbReference type="ChEBI" id="CHEBI:49883"/>
    </cofactor>
</comment>
<organism evidence="7 8">
    <name type="scientific">Psychromonas aquatilis</name>
    <dbReference type="NCBI Taxonomy" id="2005072"/>
    <lineage>
        <taxon>Bacteria</taxon>
        <taxon>Pseudomonadati</taxon>
        <taxon>Pseudomonadota</taxon>
        <taxon>Gammaproteobacteria</taxon>
        <taxon>Alteromonadales</taxon>
        <taxon>Psychromonadaceae</taxon>
        <taxon>Psychromonas</taxon>
    </lineage>
</organism>
<dbReference type="SUPFAM" id="SSF102114">
    <property type="entry name" value="Radical SAM enzymes"/>
    <property type="match status" value="1"/>
</dbReference>
<evidence type="ECO:0000256" key="2">
    <source>
        <dbReference type="ARBA" id="ARBA00022691"/>
    </source>
</evidence>
<dbReference type="InterPro" id="IPR058240">
    <property type="entry name" value="rSAM_sf"/>
</dbReference>
<dbReference type="CDD" id="cd01335">
    <property type="entry name" value="Radical_SAM"/>
    <property type="match status" value="1"/>
</dbReference>
<dbReference type="NCBIfam" id="TIGR03977">
    <property type="entry name" value="rSAM_pair_HxsC"/>
    <property type="match status" value="1"/>
</dbReference>